<evidence type="ECO:0000313" key="3">
    <source>
        <dbReference type="Proteomes" id="UP000688947"/>
    </source>
</evidence>
<dbReference type="AlphaFoldDB" id="A0A8T1TMU4"/>
<sequence>MVEVDVVKLQTDLAVANALLKEAKQALEDGKQALEDANDRHERQLKEANERLKEAQDDLKDNLKDEKDRHERRLRAMDVSYRRQLIEANERHERQLNQANERLLAHATYALDKVTQLRDKSQPVLERTIEALNSTKAISYGCQGRLKLGPGVATLDIVHGPPHRIRSTFEDSIEKFVSRSVDDIARVTELIKVPCKEDVPTFSTKVATHVQKVWKRHKRDFPNPGVTVSFFTNWTIKIESTRGKKGKAFMFVVGFLSGAMKEAFESQNEFAPMVEKLSMDLDEEPKLADKKIVLKYTRNVLRCTNSSCKANFWSRDVNAARNMLELLSSGLKGTHGARRLRAFRRSK</sequence>
<dbReference type="Proteomes" id="UP000688947">
    <property type="component" value="Unassembled WGS sequence"/>
</dbReference>
<proteinExistence type="predicted"/>
<accession>A0A8T1TMU4</accession>
<evidence type="ECO:0000313" key="2">
    <source>
        <dbReference type="EMBL" id="KAG6941697.1"/>
    </source>
</evidence>
<organism evidence="2 3">
    <name type="scientific">Phytophthora cactorum</name>
    <dbReference type="NCBI Taxonomy" id="29920"/>
    <lineage>
        <taxon>Eukaryota</taxon>
        <taxon>Sar</taxon>
        <taxon>Stramenopiles</taxon>
        <taxon>Oomycota</taxon>
        <taxon>Peronosporomycetes</taxon>
        <taxon>Peronosporales</taxon>
        <taxon>Peronosporaceae</taxon>
        <taxon>Phytophthora</taxon>
    </lineage>
</organism>
<comment type="caution">
    <text evidence="2">The sequence shown here is derived from an EMBL/GenBank/DDBJ whole genome shotgun (WGS) entry which is preliminary data.</text>
</comment>
<gene>
    <name evidence="2" type="ORF">JG687_00019494</name>
</gene>
<name>A0A8T1TMU4_9STRA</name>
<evidence type="ECO:0000256" key="1">
    <source>
        <dbReference type="SAM" id="Coils"/>
    </source>
</evidence>
<dbReference type="EMBL" id="JAENGZ010003368">
    <property type="protein sequence ID" value="KAG6941697.1"/>
    <property type="molecule type" value="Genomic_DNA"/>
</dbReference>
<dbReference type="OrthoDB" id="129675at2759"/>
<keyword evidence="1" id="KW-0175">Coiled coil</keyword>
<reference evidence="2" key="1">
    <citation type="submission" date="2021-01" db="EMBL/GenBank/DDBJ databases">
        <title>Phytophthora aleatoria, a newly-described species from Pinus radiata is distinct from Phytophthora cactorum isolates based on comparative genomics.</title>
        <authorList>
            <person name="Mcdougal R."/>
            <person name="Panda P."/>
            <person name="Williams N."/>
            <person name="Studholme D.J."/>
        </authorList>
    </citation>
    <scope>NUCLEOTIDE SEQUENCE</scope>
    <source>
        <strain evidence="2">NZFS 3830</strain>
    </source>
</reference>
<protein>
    <submittedName>
        <fullName evidence="2">Uncharacterized protein</fullName>
    </submittedName>
</protein>
<feature type="coiled-coil region" evidence="1">
    <location>
        <begin position="6"/>
        <end position="102"/>
    </location>
</feature>